<proteinExistence type="inferred from homology"/>
<dbReference type="NCBIfam" id="TIGR02401">
    <property type="entry name" value="trehalose_TreY"/>
    <property type="match status" value="1"/>
</dbReference>
<evidence type="ECO:0000259" key="11">
    <source>
        <dbReference type="SMART" id="SM00642"/>
    </source>
</evidence>
<keyword evidence="6 10" id="KW-0808">Transferase</keyword>
<dbReference type="GO" id="GO:0004134">
    <property type="term" value="F:4-alpha-glucanotransferase activity"/>
    <property type="evidence" value="ECO:0007669"/>
    <property type="project" value="UniProtKB-EC"/>
</dbReference>
<organism evidence="12 13">
    <name type="scientific">Dyadobacter psychrotolerans</name>
    <dbReference type="NCBI Taxonomy" id="2541721"/>
    <lineage>
        <taxon>Bacteria</taxon>
        <taxon>Pseudomonadati</taxon>
        <taxon>Bacteroidota</taxon>
        <taxon>Cytophagia</taxon>
        <taxon>Cytophagales</taxon>
        <taxon>Spirosomataceae</taxon>
        <taxon>Dyadobacter</taxon>
    </lineage>
</organism>
<dbReference type="SMART" id="SM00642">
    <property type="entry name" value="Aamy"/>
    <property type="match status" value="1"/>
</dbReference>
<dbReference type="InterPro" id="IPR013797">
    <property type="entry name" value="Maltooligo_trehalose_synth_4"/>
</dbReference>
<evidence type="ECO:0000256" key="4">
    <source>
        <dbReference type="ARBA" id="ARBA00020295"/>
    </source>
</evidence>
<evidence type="ECO:0000256" key="9">
    <source>
        <dbReference type="ARBA" id="ARBA00031501"/>
    </source>
</evidence>
<dbReference type="PANTHER" id="PTHR32438:SF5">
    <property type="entry name" value="4-ALPHA-GLUCANOTRANSFERASE DPE1, CHLOROPLASTIC_AMYLOPLASTIC"/>
    <property type="match status" value="1"/>
</dbReference>
<evidence type="ECO:0000256" key="7">
    <source>
        <dbReference type="ARBA" id="ARBA00023277"/>
    </source>
</evidence>
<dbReference type="OrthoDB" id="9811841at2"/>
<dbReference type="RefSeq" id="WP_131959067.1">
    <property type="nucleotide sequence ID" value="NZ_SMFL01000005.1"/>
</dbReference>
<evidence type="ECO:0000256" key="10">
    <source>
        <dbReference type="RuleBase" id="RU361207"/>
    </source>
</evidence>
<dbReference type="InterPro" id="IPR003385">
    <property type="entry name" value="Glyco_hydro_77"/>
</dbReference>
<dbReference type="NCBIfam" id="NF011080">
    <property type="entry name" value="PRK14508.1-3"/>
    <property type="match status" value="1"/>
</dbReference>
<evidence type="ECO:0000256" key="1">
    <source>
        <dbReference type="ARBA" id="ARBA00000439"/>
    </source>
</evidence>
<dbReference type="Pfam" id="PF00128">
    <property type="entry name" value="Alpha-amylase"/>
    <property type="match status" value="1"/>
</dbReference>
<dbReference type="InterPro" id="IPR006047">
    <property type="entry name" value="GH13_cat_dom"/>
</dbReference>
<accession>A0A4R5DU82</accession>
<evidence type="ECO:0000313" key="12">
    <source>
        <dbReference type="EMBL" id="TDE14483.1"/>
    </source>
</evidence>
<dbReference type="Proteomes" id="UP000294850">
    <property type="component" value="Unassembled WGS sequence"/>
</dbReference>
<dbReference type="Pfam" id="PF02446">
    <property type="entry name" value="Glyco_hydro_77"/>
    <property type="match status" value="1"/>
</dbReference>
<keyword evidence="5 10" id="KW-0328">Glycosyltransferase</keyword>
<sequence>MNNPIATYRLQFHKEWTFKDLESLIPYLQKLGVSTIYASPVFKSTKGSTHGYDGVNPNQIDPEIGSLDALKAVSGKLKELNMNWLQDIVPNHMAFHSENLWLMDVLEKGMQSLYVSFFDIAWNSRLYQGKLMVPFLEFDLNEVLESKKITVEYVANRFVLKNEDATYPLNPRSYLTILDSELIASNQSLAQISSQIKEIDELEEPRAFSGRWNELLLQLSSLMKNEDQKDLIVARLDEINGDDDKLKQVIDQQTYVLCNWKKTEQQINFRRFFTVNGLICLNIQNEEVFNEYHTLTKSLIEDGIVHGLRIDHIDGLYDPTCYLEKVRELAGDETYVVVEKILAGNEDLPVKWDIQGATGYEFLSWVNNLLTNKESEQTFTDFYQELTGDQTTIKQQLLKKKSHILYDHMGGELENLYQLFVELNLVGKEILDEAGKENVKKAIGEFLIHCPVYRYYGNQIPFGDEEAAALGKIFNDVEEAHPDVADAILLLKKILLEWTAEGEEEYNNKVLEFYQRCMQFTGPLMAKGGEDTLMYTNQRFIGHNDVGDSSENFGLSKADFHSKMKQRRREWPLALNTTSTHDTKRGEDVRARLNVLTDLLEEWFDRVKKWQKMNAPLREKFSAPDANDEYLIYQTLIGAYPMQGEDEDDFGSRFEEYLQKALREAKTNTTWAEPNEAYEDGTKQFARELLNKEGEFWEDFSGFHSQISEYGIVNSLSQLVLKFTCPGTPDVYQGCELWDFSLVDPDNRRPVDYEKRQQLLSETETYENKEELPEKLWEHRNDAQIKLWLTNQLFNLRKQNPVLFSEGDYIPLKVQGAFKNNVFAFARSYKQNFLVVAVPVHTASICTEQGKTLFELDWEDTKIVLPPGLNVSWESVVTGAAEEHEHKLLPGDLFRKSTVAILKGSKATNERSAGVLIHISSLSSLFAIGDMGPEAFAFADFLHEGKQRVWQLLPLNPTEEAQGNSPYSALSSRAGNSILISPEALAQEGLLEGVNLEDYYQPQAGKTDYKKAEQIKNELLRKAYDVFNAKPETFSTESFDRFSHDNKEWLEDFALYMALRKHFDDKPWTEWDDDFKLRDEAALKSFSENEKDQIRFVKWIQYVFDKQWKALRQYCNERDIKLLGDMPFYVSYNSSDVWAHRNLFMLDEDGKITGVAGVPPDAFSDDGQLWGMPVFNWEANKEEDYHWWIERLRKNIELFDFVRLDHFRAFADHWVVPGGEKTAVKGKWKIGPDAEFFKAVQTALGGLPFVAEDLGESSPAVFVLRDKFRLPGMKVLQFAFDENMPQSDYIPHNYSANFIAYTGTHDNNTIKGWYRKELDDDGRERLSKYAGINVNENDVYQIAARMIYASVARMVIMPIQDVLNLDETTKMNSPGSGDGNWEWRLVPGQLTKEAENQLSEWTVLYNRD</sequence>
<dbReference type="GO" id="GO:0005975">
    <property type="term" value="P:carbohydrate metabolic process"/>
    <property type="evidence" value="ECO:0007669"/>
    <property type="project" value="InterPro"/>
</dbReference>
<dbReference type="PANTHER" id="PTHR32438">
    <property type="entry name" value="4-ALPHA-GLUCANOTRANSFERASE DPE1, CHLOROPLASTIC/AMYLOPLASTIC"/>
    <property type="match status" value="1"/>
</dbReference>
<dbReference type="CDD" id="cd11336">
    <property type="entry name" value="AmyAc_MTSase"/>
    <property type="match status" value="1"/>
</dbReference>
<dbReference type="NCBIfam" id="TIGR00217">
    <property type="entry name" value="malQ"/>
    <property type="match status" value="1"/>
</dbReference>
<feature type="domain" description="Glycosyl hydrolase family 13 catalytic" evidence="11">
    <location>
        <begin position="15"/>
        <end position="481"/>
    </location>
</feature>
<evidence type="ECO:0000256" key="2">
    <source>
        <dbReference type="ARBA" id="ARBA00005684"/>
    </source>
</evidence>
<comment type="caution">
    <text evidence="12">The sequence shown here is derived from an EMBL/GenBank/DDBJ whole genome shotgun (WGS) entry which is preliminary data.</text>
</comment>
<evidence type="ECO:0000313" key="13">
    <source>
        <dbReference type="Proteomes" id="UP000294850"/>
    </source>
</evidence>
<dbReference type="EMBL" id="SMFL01000005">
    <property type="protein sequence ID" value="TDE14483.1"/>
    <property type="molecule type" value="Genomic_DNA"/>
</dbReference>
<protein>
    <recommendedName>
        <fullName evidence="4 10">4-alpha-glucanotransferase</fullName>
        <ecNumber evidence="3 10">2.4.1.25</ecNumber>
    </recommendedName>
    <alternativeName>
        <fullName evidence="8 10">Amylomaltase</fullName>
    </alternativeName>
    <alternativeName>
        <fullName evidence="9 10">Disproportionating enzyme</fullName>
    </alternativeName>
</protein>
<comment type="catalytic activity">
    <reaction evidence="1 10">
        <text>Transfers a segment of a (1-&gt;4)-alpha-D-glucan to a new position in an acceptor, which may be glucose or a (1-&gt;4)-alpha-D-glucan.</text>
        <dbReference type="EC" id="2.4.1.25"/>
    </reaction>
</comment>
<dbReference type="InterPro" id="IPR017853">
    <property type="entry name" value="GH"/>
</dbReference>
<name>A0A4R5DU82_9BACT</name>
<gene>
    <name evidence="12" type="primary">treY</name>
    <name evidence="12" type="ORF">E0F88_14890</name>
</gene>
<dbReference type="SUPFAM" id="SSF51445">
    <property type="entry name" value="(Trans)glycosidases"/>
    <property type="match status" value="2"/>
</dbReference>
<evidence type="ECO:0000256" key="6">
    <source>
        <dbReference type="ARBA" id="ARBA00022679"/>
    </source>
</evidence>
<reference evidence="12 13" key="1">
    <citation type="submission" date="2019-03" db="EMBL/GenBank/DDBJ databases">
        <title>Dyadobacter AR-3-6 sp. nov., isolated from arctic soil.</title>
        <authorList>
            <person name="Chaudhary D.K."/>
        </authorList>
    </citation>
    <scope>NUCLEOTIDE SEQUENCE [LARGE SCALE GENOMIC DNA]</scope>
    <source>
        <strain evidence="12 13">AR-3-6</strain>
    </source>
</reference>
<dbReference type="Gene3D" id="3.30.1590.10">
    <property type="entry name" value="Maltooligosyl trehalose synthase, domain 2"/>
    <property type="match status" value="1"/>
</dbReference>
<comment type="similarity">
    <text evidence="2 10">Belongs to the disproportionating enzyme family.</text>
</comment>
<evidence type="ECO:0000256" key="8">
    <source>
        <dbReference type="ARBA" id="ARBA00031423"/>
    </source>
</evidence>
<evidence type="ECO:0000256" key="3">
    <source>
        <dbReference type="ARBA" id="ARBA00012560"/>
    </source>
</evidence>
<dbReference type="Gene3D" id="3.20.20.80">
    <property type="entry name" value="Glycosidases"/>
    <property type="match status" value="4"/>
</dbReference>
<dbReference type="InterPro" id="IPR012767">
    <property type="entry name" value="Trehalose_TreY"/>
</dbReference>
<keyword evidence="7 10" id="KW-0119">Carbohydrate metabolism</keyword>
<keyword evidence="13" id="KW-1185">Reference proteome</keyword>
<evidence type="ECO:0000256" key="5">
    <source>
        <dbReference type="ARBA" id="ARBA00022676"/>
    </source>
</evidence>
<dbReference type="EC" id="2.4.1.25" evidence="3 10"/>
<dbReference type="Gene3D" id="1.10.10.470">
    <property type="entry name" value="Maltooligosyl trehalose synthase, domain 4"/>
    <property type="match status" value="1"/>
</dbReference>